<dbReference type="OrthoDB" id="8300046at2"/>
<feature type="transmembrane region" description="Helical" evidence="1">
    <location>
        <begin position="21"/>
        <end position="45"/>
    </location>
</feature>
<dbReference type="Proteomes" id="UP000035017">
    <property type="component" value="Unassembled WGS sequence"/>
</dbReference>
<evidence type="ECO:0000256" key="1">
    <source>
        <dbReference type="SAM" id="Phobius"/>
    </source>
</evidence>
<protein>
    <submittedName>
        <fullName evidence="2">Uncharacterized protein</fullName>
    </submittedName>
</protein>
<accession>A0A0D0J1B5</accession>
<feature type="transmembrane region" description="Helical" evidence="1">
    <location>
        <begin position="57"/>
        <end position="78"/>
    </location>
</feature>
<keyword evidence="1" id="KW-0812">Transmembrane</keyword>
<organism evidence="2 3">
    <name type="scientific">Agrobacterium tumefaciens</name>
    <dbReference type="NCBI Taxonomy" id="358"/>
    <lineage>
        <taxon>Bacteria</taxon>
        <taxon>Pseudomonadati</taxon>
        <taxon>Pseudomonadota</taxon>
        <taxon>Alphaproteobacteria</taxon>
        <taxon>Hyphomicrobiales</taxon>
        <taxon>Rhizobiaceae</taxon>
        <taxon>Rhizobium/Agrobacterium group</taxon>
        <taxon>Agrobacterium</taxon>
        <taxon>Agrobacterium tumefaciens complex</taxon>
    </lineage>
</organism>
<dbReference type="EMBL" id="JXQV01000030">
    <property type="protein sequence ID" value="KIP99279.1"/>
    <property type="molecule type" value="Genomic_DNA"/>
</dbReference>
<reference evidence="2 3" key="1">
    <citation type="submission" date="2014-12" db="EMBL/GenBank/DDBJ databases">
        <title>16Stimator: statistical estimation of ribosomal gene copy numbers from draft genome assemblies.</title>
        <authorList>
            <person name="Perisin M.A."/>
            <person name="Vetter M."/>
            <person name="Gilbert J.A."/>
            <person name="Bergelson J."/>
        </authorList>
    </citation>
    <scope>NUCLEOTIDE SEQUENCE [LARGE SCALE GENOMIC DNA]</scope>
    <source>
        <strain evidence="2 3">MEJ076</strain>
    </source>
</reference>
<evidence type="ECO:0000313" key="2">
    <source>
        <dbReference type="EMBL" id="KIP99279.1"/>
    </source>
</evidence>
<dbReference type="AlphaFoldDB" id="A0A0D0J1B5"/>
<comment type="caution">
    <text evidence="2">The sequence shown here is derived from an EMBL/GenBank/DDBJ whole genome shotgun (WGS) entry which is preliminary data.</text>
</comment>
<sequence length="185" mass="20635">MFKQWKALYRWLRRYFNAYGGITGILGSPIFGVAVIVSALSYSNWLTPSWIEKVDTLIPSLLGFSLGTYAILFSLVSARLKGALRALTTDSGVTYLESINATFFHFIMVQVVTLLWAILFKGSWFFDALNLIGGDADWVATVKWWSFRAGSFGGFVLMTYSILLTIAAALAVYRLAMIKDPKETS</sequence>
<name>A0A0D0J1B5_AGRTU</name>
<feature type="transmembrane region" description="Helical" evidence="1">
    <location>
        <begin position="152"/>
        <end position="173"/>
    </location>
</feature>
<gene>
    <name evidence="2" type="ORF">RU07_21850</name>
</gene>
<keyword evidence="1" id="KW-0472">Membrane</keyword>
<feature type="transmembrane region" description="Helical" evidence="1">
    <location>
        <begin position="99"/>
        <end position="119"/>
    </location>
</feature>
<keyword evidence="1" id="KW-1133">Transmembrane helix</keyword>
<proteinExistence type="predicted"/>
<evidence type="ECO:0000313" key="3">
    <source>
        <dbReference type="Proteomes" id="UP000035017"/>
    </source>
</evidence>